<name>A0A2T8KPK7_9POAL</name>
<evidence type="ECO:0000313" key="1">
    <source>
        <dbReference type="EMBL" id="PVH64118.1"/>
    </source>
</evidence>
<reference evidence="1" key="1">
    <citation type="submission" date="2018-04" db="EMBL/GenBank/DDBJ databases">
        <title>WGS assembly of Panicum hallii.</title>
        <authorList>
            <person name="Lovell J."/>
            <person name="Jenkins J."/>
            <person name="Lowry D."/>
            <person name="Mamidi S."/>
            <person name="Sreedasyam A."/>
            <person name="Weng X."/>
            <person name="Barry K."/>
            <person name="Bonette J."/>
            <person name="Campitelli B."/>
            <person name="Daum C."/>
            <person name="Gordon S."/>
            <person name="Gould B."/>
            <person name="Lipzen A."/>
            <person name="Macqueen A."/>
            <person name="Palacio-Mejia J."/>
            <person name="Plott C."/>
            <person name="Shakirov E."/>
            <person name="Shu S."/>
            <person name="Yoshinaga Y."/>
            <person name="Zane M."/>
            <person name="Rokhsar D."/>
            <person name="Grimwood J."/>
            <person name="Schmutz J."/>
            <person name="Juenger T."/>
        </authorList>
    </citation>
    <scope>NUCLEOTIDE SEQUENCE [LARGE SCALE GENOMIC DNA]</scope>
    <source>
        <strain evidence="1">FIL2</strain>
    </source>
</reference>
<gene>
    <name evidence="1" type="ORF">PAHAL_2G193600</name>
</gene>
<protein>
    <submittedName>
        <fullName evidence="1">Uncharacterized protein</fullName>
    </submittedName>
</protein>
<organism evidence="1">
    <name type="scientific">Panicum hallii</name>
    <dbReference type="NCBI Taxonomy" id="206008"/>
    <lineage>
        <taxon>Eukaryota</taxon>
        <taxon>Viridiplantae</taxon>
        <taxon>Streptophyta</taxon>
        <taxon>Embryophyta</taxon>
        <taxon>Tracheophyta</taxon>
        <taxon>Spermatophyta</taxon>
        <taxon>Magnoliopsida</taxon>
        <taxon>Liliopsida</taxon>
        <taxon>Poales</taxon>
        <taxon>Poaceae</taxon>
        <taxon>PACMAD clade</taxon>
        <taxon>Panicoideae</taxon>
        <taxon>Panicodae</taxon>
        <taxon>Paniceae</taxon>
        <taxon>Panicinae</taxon>
        <taxon>Panicum</taxon>
        <taxon>Panicum sect. Panicum</taxon>
    </lineage>
</organism>
<proteinExistence type="predicted"/>
<accession>A0A2T8KPK7</accession>
<dbReference type="EMBL" id="CM008047">
    <property type="protein sequence ID" value="PVH64118.1"/>
    <property type="molecule type" value="Genomic_DNA"/>
</dbReference>
<sequence length="154" mass="16810">MHTYFRLPCSTPVHDMGGQESGRGAFQNHLNHRLSLPSPVRPPSLLSRRRIRSRCCGELTTRSCHAGARSGDGGAGSEAPRSCEAGANAGLLWATAELPPTMGATKSSVEVGRLPRFNRCTLAFHALGGTPMRSRAVLLHGEHLFRRRCPWRWG</sequence>
<dbReference type="Proteomes" id="UP000243499">
    <property type="component" value="Chromosome 2"/>
</dbReference>
<dbReference type="Gramene" id="PVH64118">
    <property type="protein sequence ID" value="PVH64118"/>
    <property type="gene ID" value="PAHAL_2G193600"/>
</dbReference>
<dbReference type="AlphaFoldDB" id="A0A2T8KPK7"/>